<protein>
    <submittedName>
        <fullName evidence="1">Uncharacterized protein</fullName>
    </submittedName>
</protein>
<gene>
    <name evidence="1" type="ORF">THSYN_09805</name>
</gene>
<dbReference type="OrthoDB" id="9806951at2"/>
<dbReference type="EMBL" id="CP020370">
    <property type="protein sequence ID" value="AUB81216.1"/>
    <property type="molecule type" value="Genomic_DNA"/>
</dbReference>
<dbReference type="AlphaFoldDB" id="A0A2K8U6K6"/>
<proteinExistence type="predicted"/>
<organism evidence="1 2">
    <name type="scientific">Candidatus Thiodictyon syntrophicum</name>
    <dbReference type="NCBI Taxonomy" id="1166950"/>
    <lineage>
        <taxon>Bacteria</taxon>
        <taxon>Pseudomonadati</taxon>
        <taxon>Pseudomonadota</taxon>
        <taxon>Gammaproteobacteria</taxon>
        <taxon>Chromatiales</taxon>
        <taxon>Chromatiaceae</taxon>
        <taxon>Thiodictyon</taxon>
    </lineage>
</organism>
<evidence type="ECO:0000313" key="2">
    <source>
        <dbReference type="Proteomes" id="UP000232638"/>
    </source>
</evidence>
<sequence>MQLITSTSSFDEVVNLLDGALGEMGLSASPRNCTYLLDALKAVSGRLALRLAGAGNAVQEMIAVALAQRNCARAGGDVPA</sequence>
<evidence type="ECO:0000313" key="1">
    <source>
        <dbReference type="EMBL" id="AUB81216.1"/>
    </source>
</evidence>
<dbReference type="RefSeq" id="WP_100918993.1">
    <property type="nucleotide sequence ID" value="NZ_CP020370.1"/>
</dbReference>
<dbReference type="Proteomes" id="UP000232638">
    <property type="component" value="Chromosome"/>
</dbReference>
<reference evidence="1 2" key="1">
    <citation type="submission" date="2017-03" db="EMBL/GenBank/DDBJ databases">
        <title>Complete genome sequence of Candidatus 'Thiodictyon syntrophicum' sp. nov. strain Cad16T, a photolithoautotroph purple sulfur bacterium isolated from an alpine meromictic lake.</title>
        <authorList>
            <person name="Luedin S.M."/>
            <person name="Pothier J.F."/>
            <person name="Danza F."/>
            <person name="Storelli N."/>
            <person name="Wittwer M."/>
            <person name="Tonolla M."/>
        </authorList>
    </citation>
    <scope>NUCLEOTIDE SEQUENCE [LARGE SCALE GENOMIC DNA]</scope>
    <source>
        <strain evidence="1 2">Cad16T</strain>
    </source>
</reference>
<dbReference type="KEGG" id="tsy:THSYN_09805"/>
<keyword evidence="2" id="KW-1185">Reference proteome</keyword>
<accession>A0A2K8U6K6</accession>
<name>A0A2K8U6K6_9GAMM</name>